<sequence length="143" mass="16288">GKLRQLLNICFDCCLTGSFKSIIVESTIRPPASIKPKCSAIKRRRNDLANLPAAKDVLFIFDWALQQTLTPFRYGSISEIQKIRQHGTAYSNCTHFTDKRRQNGHENENAKIFFRSKRSHLDDPVEQSLTNDVSDSPYGSRNS</sequence>
<feature type="region of interest" description="Disordered" evidence="1">
    <location>
        <begin position="120"/>
        <end position="143"/>
    </location>
</feature>
<evidence type="ECO:0000313" key="2">
    <source>
        <dbReference type="Proteomes" id="UP000887565"/>
    </source>
</evidence>
<proteinExistence type="predicted"/>
<feature type="compositionally biased region" description="Polar residues" evidence="1">
    <location>
        <begin position="127"/>
        <end position="143"/>
    </location>
</feature>
<accession>A0A915JGV9</accession>
<dbReference type="AlphaFoldDB" id="A0A915JGV9"/>
<organism evidence="2 3">
    <name type="scientific">Romanomermis culicivorax</name>
    <name type="common">Nematode worm</name>
    <dbReference type="NCBI Taxonomy" id="13658"/>
    <lineage>
        <taxon>Eukaryota</taxon>
        <taxon>Metazoa</taxon>
        <taxon>Ecdysozoa</taxon>
        <taxon>Nematoda</taxon>
        <taxon>Enoplea</taxon>
        <taxon>Dorylaimia</taxon>
        <taxon>Mermithida</taxon>
        <taxon>Mermithoidea</taxon>
        <taxon>Mermithidae</taxon>
        <taxon>Romanomermis</taxon>
    </lineage>
</organism>
<keyword evidence="2" id="KW-1185">Reference proteome</keyword>
<reference evidence="3" key="1">
    <citation type="submission" date="2022-11" db="UniProtKB">
        <authorList>
            <consortium name="WormBaseParasite"/>
        </authorList>
    </citation>
    <scope>IDENTIFICATION</scope>
</reference>
<protein>
    <submittedName>
        <fullName evidence="3">Uncharacterized protein</fullName>
    </submittedName>
</protein>
<dbReference type="Proteomes" id="UP000887565">
    <property type="component" value="Unplaced"/>
</dbReference>
<evidence type="ECO:0000313" key="3">
    <source>
        <dbReference type="WBParaSite" id="nRc.2.0.1.t25088-RA"/>
    </source>
</evidence>
<evidence type="ECO:0000256" key="1">
    <source>
        <dbReference type="SAM" id="MobiDB-lite"/>
    </source>
</evidence>
<name>A0A915JGV9_ROMCU</name>
<dbReference type="WBParaSite" id="nRc.2.0.1.t25088-RA">
    <property type="protein sequence ID" value="nRc.2.0.1.t25088-RA"/>
    <property type="gene ID" value="nRc.2.0.1.g25088"/>
</dbReference>